<feature type="non-terminal residue" evidence="2">
    <location>
        <position position="373"/>
    </location>
</feature>
<protein>
    <submittedName>
        <fullName evidence="2">Uncharacterized protein</fullName>
    </submittedName>
</protein>
<feature type="compositionally biased region" description="Low complexity" evidence="1">
    <location>
        <begin position="246"/>
        <end position="255"/>
    </location>
</feature>
<reference evidence="2" key="1">
    <citation type="submission" date="2022-07" db="EMBL/GenBank/DDBJ databases">
        <title>Phylogenomic reconstructions and comparative analyses of Kickxellomycotina fungi.</title>
        <authorList>
            <person name="Reynolds N.K."/>
            <person name="Stajich J.E."/>
            <person name="Barry K."/>
            <person name="Grigoriev I.V."/>
            <person name="Crous P."/>
            <person name="Smith M.E."/>
        </authorList>
    </citation>
    <scope>NUCLEOTIDE SEQUENCE</scope>
    <source>
        <strain evidence="2">BCRC 34381</strain>
    </source>
</reference>
<feature type="compositionally biased region" description="Basic and acidic residues" evidence="1">
    <location>
        <begin position="192"/>
        <end position="203"/>
    </location>
</feature>
<evidence type="ECO:0000313" key="3">
    <source>
        <dbReference type="Proteomes" id="UP001143981"/>
    </source>
</evidence>
<dbReference type="EMBL" id="JANBOI010003874">
    <property type="protein sequence ID" value="KAJ1718100.1"/>
    <property type="molecule type" value="Genomic_DNA"/>
</dbReference>
<dbReference type="AlphaFoldDB" id="A0A9W7XS96"/>
<proteinExistence type="predicted"/>
<dbReference type="Proteomes" id="UP001143981">
    <property type="component" value="Unassembled WGS sequence"/>
</dbReference>
<sequence length="373" mass="39083">SIHSSGRDSITEGVSDIYAPSDDSGVAPADGRGAARDSAQTIREAVARLTLGAQSARLARAGRAARPVRPSGVVGPLSTKTDDRPMHLNPNEAARQRAAEARASLLAAGAAGRNAEAELLRAQYIAYSPTMNLPEPARHPTLRHQQSAPAQRRAAVWAGGARDSLTIGDDLYAIINEFSVVADGRYGEVDARSLRKKGPRPDKPAPQYTAPSPGTVAASPEMYGSEQRTVVLAGSGSRCDVHHGPAADSSSSAASNFGPLVVRRGSRTSMSVESDAASQADYGRHTAARARAWAARQKDRMLHAFSGEKGPRQPLSPGTASGMRAVLPDPSLLSGMTAALPMPMPPGLRFHHQSHSTANIAVAPMPSRLSKIP</sequence>
<feature type="non-terminal residue" evidence="2">
    <location>
        <position position="1"/>
    </location>
</feature>
<accession>A0A9W7XS96</accession>
<feature type="region of interest" description="Disordered" evidence="1">
    <location>
        <begin position="192"/>
        <end position="220"/>
    </location>
</feature>
<keyword evidence="3" id="KW-1185">Reference proteome</keyword>
<gene>
    <name evidence="2" type="ORF">LPJ61_006859</name>
</gene>
<feature type="region of interest" description="Disordered" evidence="1">
    <location>
        <begin position="1"/>
        <end position="39"/>
    </location>
</feature>
<dbReference type="OrthoDB" id="6108017at2759"/>
<evidence type="ECO:0000313" key="2">
    <source>
        <dbReference type="EMBL" id="KAJ1718100.1"/>
    </source>
</evidence>
<feature type="region of interest" description="Disordered" evidence="1">
    <location>
        <begin position="58"/>
        <end position="87"/>
    </location>
</feature>
<organism evidence="2 3">
    <name type="scientific">Coemansia biformis</name>
    <dbReference type="NCBI Taxonomy" id="1286918"/>
    <lineage>
        <taxon>Eukaryota</taxon>
        <taxon>Fungi</taxon>
        <taxon>Fungi incertae sedis</taxon>
        <taxon>Zoopagomycota</taxon>
        <taxon>Kickxellomycotina</taxon>
        <taxon>Kickxellomycetes</taxon>
        <taxon>Kickxellales</taxon>
        <taxon>Kickxellaceae</taxon>
        <taxon>Coemansia</taxon>
    </lineage>
</organism>
<feature type="compositionally biased region" description="Low complexity" evidence="1">
    <location>
        <begin position="58"/>
        <end position="71"/>
    </location>
</feature>
<feature type="region of interest" description="Disordered" evidence="1">
    <location>
        <begin position="237"/>
        <end position="258"/>
    </location>
</feature>
<evidence type="ECO:0000256" key="1">
    <source>
        <dbReference type="SAM" id="MobiDB-lite"/>
    </source>
</evidence>
<feature type="compositionally biased region" description="Basic and acidic residues" evidence="1">
    <location>
        <begin position="1"/>
        <end position="10"/>
    </location>
</feature>
<name>A0A9W7XS96_9FUNG</name>
<comment type="caution">
    <text evidence="2">The sequence shown here is derived from an EMBL/GenBank/DDBJ whole genome shotgun (WGS) entry which is preliminary data.</text>
</comment>